<dbReference type="Pfam" id="PF00582">
    <property type="entry name" value="Usp"/>
    <property type="match status" value="1"/>
</dbReference>
<dbReference type="InterPro" id="IPR006016">
    <property type="entry name" value="UspA"/>
</dbReference>
<dbReference type="RefSeq" id="WP_350412269.1">
    <property type="nucleotide sequence ID" value="NZ_JBEOKT010000007.1"/>
</dbReference>
<dbReference type="SUPFAM" id="SSF52402">
    <property type="entry name" value="Adenine nucleotide alpha hydrolases-like"/>
    <property type="match status" value="2"/>
</dbReference>
<dbReference type="PRINTS" id="PR01438">
    <property type="entry name" value="UNVRSLSTRESS"/>
</dbReference>
<sequence>MKKILCPTDFSKTAARALDYAIYIARKTGAHLTLLHVVHLPIVDTSETALVASELLGEQLRDAGERLKAMVRQIEEMHGANRSGEFTCDYILKEALLIDLAKHLTQKEGYELIVMGTTGGGNALEELLIGSNTEAVVEEVRSPLLAVPGSAADPDFTKIIYATDYTPEDVKALYQVVSFANLFGACVDLVHVSKESTDALKERAQAFWDEVSGLFPETTMCIKEVVNKRPDEGLKAYYQQENGSVLAVLRRNKGFFADLFTQRLADRLTYQAEMPLLVLHEPK</sequence>
<dbReference type="PANTHER" id="PTHR46268">
    <property type="entry name" value="STRESS RESPONSE PROTEIN NHAX"/>
    <property type="match status" value="1"/>
</dbReference>
<proteinExistence type="inferred from homology"/>
<name>A0ABV1RUJ5_9BACT</name>
<comment type="similarity">
    <text evidence="1">Belongs to the universal stress protein A family.</text>
</comment>
<evidence type="ECO:0000313" key="4">
    <source>
        <dbReference type="Proteomes" id="UP001476807"/>
    </source>
</evidence>
<evidence type="ECO:0000313" key="3">
    <source>
        <dbReference type="EMBL" id="MER2997846.1"/>
    </source>
</evidence>
<protein>
    <submittedName>
        <fullName evidence="3">Universal stress protein</fullName>
    </submittedName>
</protein>
<dbReference type="EMBL" id="JBEOKT010000007">
    <property type="protein sequence ID" value="MER2997846.1"/>
    <property type="molecule type" value="Genomic_DNA"/>
</dbReference>
<evidence type="ECO:0000256" key="1">
    <source>
        <dbReference type="ARBA" id="ARBA00008791"/>
    </source>
</evidence>
<reference evidence="3 4" key="1">
    <citation type="submission" date="2024-06" db="EMBL/GenBank/DDBJ databases">
        <title>Pontibacter populi HYL7-15.</title>
        <authorList>
            <person name="Kim M.K."/>
        </authorList>
    </citation>
    <scope>NUCLEOTIDE SEQUENCE [LARGE SCALE GENOMIC DNA]</scope>
    <source>
        <strain evidence="3 4">HYL7-15</strain>
    </source>
</reference>
<gene>
    <name evidence="3" type="ORF">ABS362_09820</name>
</gene>
<keyword evidence="4" id="KW-1185">Reference proteome</keyword>
<dbReference type="PANTHER" id="PTHR46268:SF6">
    <property type="entry name" value="UNIVERSAL STRESS PROTEIN UP12"/>
    <property type="match status" value="1"/>
</dbReference>
<comment type="caution">
    <text evidence="3">The sequence shown here is derived from an EMBL/GenBank/DDBJ whole genome shotgun (WGS) entry which is preliminary data.</text>
</comment>
<dbReference type="Proteomes" id="UP001476807">
    <property type="component" value="Unassembled WGS sequence"/>
</dbReference>
<accession>A0ABV1RUJ5</accession>
<evidence type="ECO:0000259" key="2">
    <source>
        <dbReference type="Pfam" id="PF00582"/>
    </source>
</evidence>
<organism evidence="3 4">
    <name type="scientific">Pontibacter populi</name>
    <dbReference type="NCBI Taxonomy" id="890055"/>
    <lineage>
        <taxon>Bacteria</taxon>
        <taxon>Pseudomonadati</taxon>
        <taxon>Bacteroidota</taxon>
        <taxon>Cytophagia</taxon>
        <taxon>Cytophagales</taxon>
        <taxon>Hymenobacteraceae</taxon>
        <taxon>Pontibacter</taxon>
    </lineage>
</organism>
<dbReference type="InterPro" id="IPR006015">
    <property type="entry name" value="Universal_stress_UspA"/>
</dbReference>
<dbReference type="CDD" id="cd00293">
    <property type="entry name" value="USP-like"/>
    <property type="match status" value="1"/>
</dbReference>
<feature type="domain" description="UspA" evidence="2">
    <location>
        <begin position="1"/>
        <end position="148"/>
    </location>
</feature>
<dbReference type="Gene3D" id="3.40.50.12370">
    <property type="match status" value="1"/>
</dbReference>